<reference evidence="1 2" key="1">
    <citation type="submission" date="2017-02" db="EMBL/GenBank/DDBJ databases">
        <authorList>
            <person name="Varghese N."/>
            <person name="Submissions S."/>
        </authorList>
    </citation>
    <scope>NUCLEOTIDE SEQUENCE [LARGE SCALE GENOMIC DNA]</scope>
    <source>
        <strain evidence="1 2">DSM 16775</strain>
    </source>
</reference>
<dbReference type="Proteomes" id="UP000190669">
    <property type="component" value="Unassembled WGS sequence"/>
</dbReference>
<dbReference type="RefSeq" id="WP_079467290.1">
    <property type="nucleotide sequence ID" value="NZ_CP033934.1"/>
</dbReference>
<protein>
    <submittedName>
        <fullName evidence="1">Choline/glycine/proline betaine transport protein</fullName>
    </submittedName>
</protein>
<keyword evidence="2" id="KW-1185">Reference proteome</keyword>
<comment type="caution">
    <text evidence="1">The sequence shown here is derived from an EMBL/GenBank/DDBJ whole genome shotgun (WGS) entry which is preliminary data.</text>
</comment>
<gene>
    <name evidence="1" type="ORF">SAMN05421800_1503</name>
</gene>
<dbReference type="EMBL" id="FUZE01000050">
    <property type="protein sequence ID" value="SKC14183.1"/>
    <property type="molecule type" value="Genomic_DNA"/>
</dbReference>
<evidence type="ECO:0000313" key="2">
    <source>
        <dbReference type="Proteomes" id="UP000190669"/>
    </source>
</evidence>
<evidence type="ECO:0000313" key="1">
    <source>
        <dbReference type="EMBL" id="SKC14183.1"/>
    </source>
</evidence>
<accession>A0ABY1LHL5</accession>
<proteinExistence type="predicted"/>
<name>A0ABY1LHL5_9FLAO</name>
<organism evidence="1 2">
    <name type="scientific">Chryseobacterium balustinum</name>
    <dbReference type="NCBI Taxonomy" id="246"/>
    <lineage>
        <taxon>Bacteria</taxon>
        <taxon>Pseudomonadati</taxon>
        <taxon>Bacteroidota</taxon>
        <taxon>Flavobacteriia</taxon>
        <taxon>Flavobacteriales</taxon>
        <taxon>Weeksellaceae</taxon>
        <taxon>Chryseobacterium group</taxon>
        <taxon>Chryseobacterium</taxon>
    </lineage>
</organism>
<sequence>MGQKRIVSEYMVDDDNLPDLDSNVTYFPKTYFGDSREGYDVQYFTKNELISDVLKHYDRFLKIVAEESNEMFISSDNNTQTE</sequence>